<evidence type="ECO:0000313" key="1">
    <source>
        <dbReference type="EMBL" id="TXI30513.1"/>
    </source>
</evidence>
<comment type="caution">
    <text evidence="1">The sequence shown here is derived from an EMBL/GenBank/DDBJ whole genome shotgun (WGS) entry which is preliminary data.</text>
</comment>
<sequence length="68" mass="7584">MISIPVLLALLLTTLVTGCAINDKGFTQLRYFENATSYMTNQNTWDGFISAQSSDRGLTLGRKERIKV</sequence>
<gene>
    <name evidence="1" type="ORF">E6Q60_01220</name>
</gene>
<accession>A0A5C7W0W5</accession>
<name>A0A5C7W0W5_9PROT</name>
<dbReference type="EMBL" id="SSFX01000013">
    <property type="protein sequence ID" value="TXI30513.1"/>
    <property type="molecule type" value="Genomic_DNA"/>
</dbReference>
<protein>
    <submittedName>
        <fullName evidence="1">Uncharacterized protein</fullName>
    </submittedName>
</protein>
<reference evidence="1 2" key="1">
    <citation type="submission" date="2018-09" db="EMBL/GenBank/DDBJ databases">
        <title>Metagenome Assembled Genomes from an Advanced Water Purification Facility.</title>
        <authorList>
            <person name="Stamps B.W."/>
            <person name="Spear J.R."/>
        </authorList>
    </citation>
    <scope>NUCLEOTIDE SEQUENCE [LARGE SCALE GENOMIC DNA]</scope>
    <source>
        <strain evidence="1">Bin_54_1</strain>
    </source>
</reference>
<organism evidence="1 2">
    <name type="scientific">Nitrosomonas oligotropha</name>
    <dbReference type="NCBI Taxonomy" id="42354"/>
    <lineage>
        <taxon>Bacteria</taxon>
        <taxon>Pseudomonadati</taxon>
        <taxon>Pseudomonadota</taxon>
        <taxon>Betaproteobacteria</taxon>
        <taxon>Nitrosomonadales</taxon>
        <taxon>Nitrosomonadaceae</taxon>
        <taxon>Nitrosomonas</taxon>
    </lineage>
</organism>
<dbReference type="AlphaFoldDB" id="A0A5C7W0W5"/>
<proteinExistence type="predicted"/>
<evidence type="ECO:0000313" key="2">
    <source>
        <dbReference type="Proteomes" id="UP000321055"/>
    </source>
</evidence>
<dbReference type="Proteomes" id="UP000321055">
    <property type="component" value="Unassembled WGS sequence"/>
</dbReference>